<dbReference type="SUPFAM" id="SSF56634">
    <property type="entry name" value="Heme-dependent catalase-like"/>
    <property type="match status" value="1"/>
</dbReference>
<evidence type="ECO:0000313" key="1">
    <source>
        <dbReference type="EMBL" id="CAF9911273.1"/>
    </source>
</evidence>
<evidence type="ECO:0000313" key="2">
    <source>
        <dbReference type="Proteomes" id="UP000664169"/>
    </source>
</evidence>
<reference evidence="1" key="1">
    <citation type="submission" date="2021-03" db="EMBL/GenBank/DDBJ databases">
        <authorList>
            <person name="Tagirdzhanova G."/>
        </authorList>
    </citation>
    <scope>NUCLEOTIDE SEQUENCE</scope>
</reference>
<dbReference type="InterPro" id="IPR020835">
    <property type="entry name" value="Catalase_sf"/>
</dbReference>
<dbReference type="GO" id="GO:0020037">
    <property type="term" value="F:heme binding"/>
    <property type="evidence" value="ECO:0007669"/>
    <property type="project" value="InterPro"/>
</dbReference>
<dbReference type="AlphaFoldDB" id="A0A8H3IAL3"/>
<proteinExistence type="predicted"/>
<organism evidence="1 2">
    <name type="scientific">Gomphillus americanus</name>
    <dbReference type="NCBI Taxonomy" id="1940652"/>
    <lineage>
        <taxon>Eukaryota</taxon>
        <taxon>Fungi</taxon>
        <taxon>Dikarya</taxon>
        <taxon>Ascomycota</taxon>
        <taxon>Pezizomycotina</taxon>
        <taxon>Lecanoromycetes</taxon>
        <taxon>OSLEUM clade</taxon>
        <taxon>Ostropomycetidae</taxon>
        <taxon>Ostropales</taxon>
        <taxon>Graphidaceae</taxon>
        <taxon>Gomphilloideae</taxon>
        <taxon>Gomphillus</taxon>
    </lineage>
</organism>
<keyword evidence="2" id="KW-1185">Reference proteome</keyword>
<gene>
    <name evidence="1" type="ORF">GOMPHAMPRED_007361</name>
</gene>
<evidence type="ECO:0008006" key="3">
    <source>
        <dbReference type="Google" id="ProtNLM"/>
    </source>
</evidence>
<protein>
    <recommendedName>
        <fullName evidence="3">Catalase</fullName>
    </recommendedName>
</protein>
<comment type="caution">
    <text evidence="1">The sequence shown here is derived from an EMBL/GenBank/DDBJ whole genome shotgun (WGS) entry which is preliminary data.</text>
</comment>
<dbReference type="Gene3D" id="2.40.180.10">
    <property type="entry name" value="Catalase core domain"/>
    <property type="match status" value="1"/>
</dbReference>
<accession>A0A8H3IAL3</accession>
<dbReference type="OrthoDB" id="3358373at2759"/>
<dbReference type="Proteomes" id="UP000664169">
    <property type="component" value="Unassembled WGS sequence"/>
</dbReference>
<name>A0A8H3IAL3_9LECA</name>
<dbReference type="PANTHER" id="PTHR36195">
    <property type="entry name" value="DOMAIN PROTEIN, PUTATIVE (AFU_ORTHOLOGUE AFUA_5G01990)-RELATED-RELATED"/>
    <property type="match status" value="1"/>
</dbReference>
<dbReference type="PANTHER" id="PTHR36195:SF4">
    <property type="entry name" value="DOMAIN PROTEIN, PUTATIVE (AFU_ORTHOLOGUE AFUA_5G01990)-RELATED"/>
    <property type="match status" value="1"/>
</dbReference>
<dbReference type="EMBL" id="CAJPDQ010000006">
    <property type="protein sequence ID" value="CAF9911273.1"/>
    <property type="molecule type" value="Genomic_DNA"/>
</dbReference>
<sequence length="379" mass="43254">MTESLKSAAQVVKDTISYGKPAPASDQYLRWNAPGVEEIKADEESKQHEIANVMNQMQQKNFEKHRRAFTATHVKPQGVVKGTLTVKPDLPKHLQQGMFAVPGKKFDVIARYANEPYLLQSDQERGPRGLSMKVFGVSGKKLDDSINEHGTQDWFFNNAPMIELTDLDTTLEIMKLRLENFDSPNMLGTKLTLRTDAMKQHAPYQLPNTNLISHSFYTQSAFRYGEYYGHLGLFPLLDEQATEEAKRTVKSSDPETVLSDWLQEYFRTHSARYAFRIQLGTSTVHHPTEDASVVWDQATAPYQDIAIVEFPPQDSFSHQRRLFWDMKMKLSPWSGMLEHQPLGSINRLRKYVYARSAKKRDEINVGSSQNVLDIGDVPD</sequence>